<evidence type="ECO:0000313" key="7">
    <source>
        <dbReference type="Proteomes" id="UP000461768"/>
    </source>
</evidence>
<organism evidence="6 7">
    <name type="scientific">Candidatus Galacturonatibacter soehngenii</name>
    <dbReference type="NCBI Taxonomy" id="2307010"/>
    <lineage>
        <taxon>Bacteria</taxon>
        <taxon>Bacillati</taxon>
        <taxon>Bacillota</taxon>
        <taxon>Clostridia</taxon>
        <taxon>Lachnospirales</taxon>
        <taxon>Lachnospiraceae</taxon>
        <taxon>Candidatus Galacturonatibacter</taxon>
    </lineage>
</organism>
<dbReference type="AlphaFoldDB" id="A0A7V7QN98"/>
<dbReference type="Proteomes" id="UP000461768">
    <property type="component" value="Unassembled WGS sequence"/>
</dbReference>
<dbReference type="PROSITE" id="PS50893">
    <property type="entry name" value="ABC_TRANSPORTER_2"/>
    <property type="match status" value="1"/>
</dbReference>
<dbReference type="SUPFAM" id="SSF52540">
    <property type="entry name" value="P-loop containing nucleoside triphosphate hydrolases"/>
    <property type="match status" value="1"/>
</dbReference>
<dbReference type="InterPro" id="IPR027417">
    <property type="entry name" value="P-loop_NTPase"/>
</dbReference>
<dbReference type="GO" id="GO:0016887">
    <property type="term" value="F:ATP hydrolysis activity"/>
    <property type="evidence" value="ECO:0007669"/>
    <property type="project" value="InterPro"/>
</dbReference>
<dbReference type="InterPro" id="IPR017871">
    <property type="entry name" value="ABC_transporter-like_CS"/>
</dbReference>
<keyword evidence="2" id="KW-0813">Transport</keyword>
<evidence type="ECO:0000256" key="2">
    <source>
        <dbReference type="ARBA" id="ARBA00022448"/>
    </source>
</evidence>
<dbReference type="GO" id="GO:0005524">
    <property type="term" value="F:ATP binding"/>
    <property type="evidence" value="ECO:0007669"/>
    <property type="project" value="UniProtKB-KW"/>
</dbReference>
<dbReference type="PANTHER" id="PTHR43335">
    <property type="entry name" value="ABC TRANSPORTER, ATP-BINDING PROTEIN"/>
    <property type="match status" value="1"/>
</dbReference>
<proteinExistence type="inferred from homology"/>
<comment type="similarity">
    <text evidence="1">Belongs to the ABC transporter superfamily.</text>
</comment>
<feature type="domain" description="ABC transporter" evidence="5">
    <location>
        <begin position="7"/>
        <end position="238"/>
    </location>
</feature>
<reference evidence="6 7" key="2">
    <citation type="submission" date="2020-02" db="EMBL/GenBank/DDBJ databases">
        <title>Candidatus Galacturonibacter soehngenii shows hetero-acetogenic catabolism of galacturonic acid but lacks a canonical carbon monoxide dehydrogenase/acetyl-CoA synthase complex.</title>
        <authorList>
            <person name="Diender M."/>
            <person name="Stouten G.R."/>
            <person name="Petersen J.F."/>
            <person name="Nielsen P.H."/>
            <person name="Dueholm M.S."/>
            <person name="Pronk J.T."/>
            <person name="Van Loosdrecht M.C.M."/>
        </authorList>
    </citation>
    <scope>NUCLEOTIDE SEQUENCE [LARGE SCALE GENOMIC DNA]</scope>
    <source>
        <strain evidence="6">GalUA</strain>
    </source>
</reference>
<dbReference type="RefSeq" id="WP_151140942.1">
    <property type="nucleotide sequence ID" value="NZ_WAGX01000003.1"/>
</dbReference>
<protein>
    <submittedName>
        <fullName evidence="6">ABC transporter ATP-binding protein</fullName>
    </submittedName>
</protein>
<dbReference type="PROSITE" id="PS00211">
    <property type="entry name" value="ABC_TRANSPORTER_1"/>
    <property type="match status" value="1"/>
</dbReference>
<evidence type="ECO:0000256" key="3">
    <source>
        <dbReference type="ARBA" id="ARBA00022741"/>
    </source>
</evidence>
<keyword evidence="7" id="KW-1185">Reference proteome</keyword>
<dbReference type="OrthoDB" id="9809205at2"/>
<dbReference type="SMART" id="SM00382">
    <property type="entry name" value="AAA"/>
    <property type="match status" value="1"/>
</dbReference>
<accession>A0A7V7QN98</accession>
<dbReference type="Gene3D" id="3.40.50.300">
    <property type="entry name" value="P-loop containing nucleotide triphosphate hydrolases"/>
    <property type="match status" value="1"/>
</dbReference>
<comment type="caution">
    <text evidence="6">The sequence shown here is derived from an EMBL/GenBank/DDBJ whole genome shotgun (WGS) entry which is preliminary data.</text>
</comment>
<keyword evidence="4 6" id="KW-0067">ATP-binding</keyword>
<name>A0A7V7QN98_9FIRM</name>
<evidence type="ECO:0000256" key="1">
    <source>
        <dbReference type="ARBA" id="ARBA00005417"/>
    </source>
</evidence>
<evidence type="ECO:0000259" key="5">
    <source>
        <dbReference type="PROSITE" id="PS50893"/>
    </source>
</evidence>
<dbReference type="CDD" id="cd03230">
    <property type="entry name" value="ABC_DR_subfamily_A"/>
    <property type="match status" value="1"/>
</dbReference>
<dbReference type="EMBL" id="WAGX01000003">
    <property type="protein sequence ID" value="KAB1440469.1"/>
    <property type="molecule type" value="Genomic_DNA"/>
</dbReference>
<dbReference type="InterPro" id="IPR003439">
    <property type="entry name" value="ABC_transporter-like_ATP-bd"/>
</dbReference>
<gene>
    <name evidence="6" type="ORF">F7O84_01140</name>
</gene>
<keyword evidence="3" id="KW-0547">Nucleotide-binding</keyword>
<evidence type="ECO:0000256" key="4">
    <source>
        <dbReference type="ARBA" id="ARBA00022840"/>
    </source>
</evidence>
<dbReference type="Pfam" id="PF00005">
    <property type="entry name" value="ABC_tran"/>
    <property type="match status" value="1"/>
</dbReference>
<sequence length="281" mass="32021">MKKQKLLEIHNLTQHYGDFIALNNISFSIEKGTIIGLLGKNGAGKTTLMKTILGLLCQYDGEIKFKGKSINHGDPKIMRKISSLVDVRFYEDMSAYENLNYLLMADVKISKSNRRKKIDELLTLVGLENNSSSKVKSFSFGMKQRLALAQVFLHDAELIILDEPFVGLDPVGIEFMKSMLKQIQREKDATIIFSSHQLEEVSDLADEIVAISDGTIKYCGTLQELQNTNKKYNIWFVGKEMKIEIPYNSEILQRTIHEHLKKGIEISKIEVIENALYQLFI</sequence>
<dbReference type="InterPro" id="IPR003593">
    <property type="entry name" value="AAA+_ATPase"/>
</dbReference>
<reference evidence="6 7" key="1">
    <citation type="submission" date="2019-09" db="EMBL/GenBank/DDBJ databases">
        <authorList>
            <person name="Valk L.C."/>
        </authorList>
    </citation>
    <scope>NUCLEOTIDE SEQUENCE [LARGE SCALE GENOMIC DNA]</scope>
    <source>
        <strain evidence="6">GalUA</strain>
    </source>
</reference>
<evidence type="ECO:0000313" key="6">
    <source>
        <dbReference type="EMBL" id="KAB1440469.1"/>
    </source>
</evidence>